<sequence>MTGTGAALLGDAPALPEQVALQLRERILSGVLRPGTFLRPDRLAVELGVSPTPVREALQALRADDMVRALPRRGFVVAPLDRADVVDLFAVQAQLTGELAARAAGSLDAEGLATLRARAAEVDALIETGDPGDPGVDGVDGSSSAPLRLPEDLALAEGRFHAALNRAGGARKLAWLVGRAAHYLPPRFYTGRAAWRTATVAAHRTLLDALASGDAETARAAMEGHVLDGRDLLLAHLEAVGLWDES</sequence>
<dbReference type="InterPro" id="IPR036388">
    <property type="entry name" value="WH-like_DNA-bd_sf"/>
</dbReference>
<dbReference type="InterPro" id="IPR036390">
    <property type="entry name" value="WH_DNA-bd_sf"/>
</dbReference>
<reference evidence="5 6" key="1">
    <citation type="submission" date="2023-02" db="EMBL/GenBank/DDBJ databases">
        <title>Genome sequencing required for Actinomycetospora new species description.</title>
        <authorList>
            <person name="Saimee Y."/>
            <person name="Duangmal K."/>
        </authorList>
    </citation>
    <scope>NUCLEOTIDE SEQUENCE [LARGE SCALE GENOMIC DNA]</scope>
    <source>
        <strain evidence="5 6">DW7H6</strain>
    </source>
</reference>
<organism evidence="5 6">
    <name type="scientific">Actinomycetospora lemnae</name>
    <dbReference type="NCBI Taxonomy" id="3019891"/>
    <lineage>
        <taxon>Bacteria</taxon>
        <taxon>Bacillati</taxon>
        <taxon>Actinomycetota</taxon>
        <taxon>Actinomycetes</taxon>
        <taxon>Pseudonocardiales</taxon>
        <taxon>Pseudonocardiaceae</taxon>
        <taxon>Actinomycetospora</taxon>
    </lineage>
</organism>
<dbReference type="InterPro" id="IPR011711">
    <property type="entry name" value="GntR_C"/>
</dbReference>
<protein>
    <submittedName>
        <fullName evidence="5">GntR family transcriptional regulator</fullName>
    </submittedName>
</protein>
<evidence type="ECO:0000313" key="5">
    <source>
        <dbReference type="EMBL" id="MDD7963995.1"/>
    </source>
</evidence>
<dbReference type="Gene3D" id="1.20.120.530">
    <property type="entry name" value="GntR ligand-binding domain-like"/>
    <property type="match status" value="1"/>
</dbReference>
<feature type="domain" description="HTH gntR-type" evidence="4">
    <location>
        <begin position="13"/>
        <end position="80"/>
    </location>
</feature>
<evidence type="ECO:0000259" key="4">
    <source>
        <dbReference type="PROSITE" id="PS50949"/>
    </source>
</evidence>
<dbReference type="SUPFAM" id="SSF46785">
    <property type="entry name" value="Winged helix' DNA-binding domain"/>
    <property type="match status" value="1"/>
</dbReference>
<keyword evidence="2" id="KW-0238">DNA-binding</keyword>
<evidence type="ECO:0000313" key="6">
    <source>
        <dbReference type="Proteomes" id="UP001300763"/>
    </source>
</evidence>
<gene>
    <name evidence="5" type="ORF">PGB27_01420</name>
</gene>
<proteinExistence type="predicted"/>
<accession>A0ABT5SND7</accession>
<comment type="caution">
    <text evidence="5">The sequence shown here is derived from an EMBL/GenBank/DDBJ whole genome shotgun (WGS) entry which is preliminary data.</text>
</comment>
<keyword evidence="3" id="KW-0804">Transcription</keyword>
<dbReference type="SUPFAM" id="SSF48008">
    <property type="entry name" value="GntR ligand-binding domain-like"/>
    <property type="match status" value="1"/>
</dbReference>
<dbReference type="PANTHER" id="PTHR43537:SF24">
    <property type="entry name" value="GLUCONATE OPERON TRANSCRIPTIONAL REPRESSOR"/>
    <property type="match status" value="1"/>
</dbReference>
<dbReference type="Pfam" id="PF07729">
    <property type="entry name" value="FCD"/>
    <property type="match status" value="1"/>
</dbReference>
<keyword evidence="1" id="KW-0805">Transcription regulation</keyword>
<evidence type="ECO:0000256" key="1">
    <source>
        <dbReference type="ARBA" id="ARBA00023015"/>
    </source>
</evidence>
<evidence type="ECO:0000256" key="2">
    <source>
        <dbReference type="ARBA" id="ARBA00023125"/>
    </source>
</evidence>
<dbReference type="EMBL" id="JAQZAO010000001">
    <property type="protein sequence ID" value="MDD7963995.1"/>
    <property type="molecule type" value="Genomic_DNA"/>
</dbReference>
<name>A0ABT5SND7_9PSEU</name>
<keyword evidence="6" id="KW-1185">Reference proteome</keyword>
<dbReference type="SMART" id="SM00895">
    <property type="entry name" value="FCD"/>
    <property type="match status" value="1"/>
</dbReference>
<dbReference type="RefSeq" id="WP_274198546.1">
    <property type="nucleotide sequence ID" value="NZ_JAQZAO010000001.1"/>
</dbReference>
<dbReference type="Pfam" id="PF00392">
    <property type="entry name" value="GntR"/>
    <property type="match status" value="1"/>
</dbReference>
<dbReference type="InterPro" id="IPR000524">
    <property type="entry name" value="Tscrpt_reg_HTH_GntR"/>
</dbReference>
<dbReference type="CDD" id="cd07377">
    <property type="entry name" value="WHTH_GntR"/>
    <property type="match status" value="1"/>
</dbReference>
<dbReference type="InterPro" id="IPR008920">
    <property type="entry name" value="TF_FadR/GntR_C"/>
</dbReference>
<dbReference type="Proteomes" id="UP001300763">
    <property type="component" value="Unassembled WGS sequence"/>
</dbReference>
<dbReference type="PANTHER" id="PTHR43537">
    <property type="entry name" value="TRANSCRIPTIONAL REGULATOR, GNTR FAMILY"/>
    <property type="match status" value="1"/>
</dbReference>
<dbReference type="SMART" id="SM00345">
    <property type="entry name" value="HTH_GNTR"/>
    <property type="match status" value="1"/>
</dbReference>
<dbReference type="Gene3D" id="1.10.10.10">
    <property type="entry name" value="Winged helix-like DNA-binding domain superfamily/Winged helix DNA-binding domain"/>
    <property type="match status" value="1"/>
</dbReference>
<evidence type="ECO:0000256" key="3">
    <source>
        <dbReference type="ARBA" id="ARBA00023163"/>
    </source>
</evidence>
<dbReference type="PROSITE" id="PS50949">
    <property type="entry name" value="HTH_GNTR"/>
    <property type="match status" value="1"/>
</dbReference>